<dbReference type="PANTHER" id="PTHR30157">
    <property type="entry name" value="FERRIC REDUCTASE, NADPH-DEPENDENT"/>
    <property type="match status" value="1"/>
</dbReference>
<dbReference type="RefSeq" id="WP_117382776.1">
    <property type="nucleotide sequence ID" value="NZ_QWDE01000001.1"/>
</dbReference>
<accession>A0A3E2NYF0</accession>
<dbReference type="SUPFAM" id="SSF52343">
    <property type="entry name" value="Ferredoxin reductase-like, C-terminal NADP-linked domain"/>
    <property type="match status" value="1"/>
</dbReference>
<proteinExistence type="predicted"/>
<dbReference type="InterPro" id="IPR039374">
    <property type="entry name" value="SIP_fam"/>
</dbReference>
<gene>
    <name evidence="2" type="ORF">DYU05_09920</name>
</gene>
<dbReference type="AlphaFoldDB" id="A0A3E2NYF0"/>
<evidence type="ECO:0000313" key="3">
    <source>
        <dbReference type="Proteomes" id="UP000260823"/>
    </source>
</evidence>
<sequence length="237" mass="26753">MESPVLQKLKAKAGSLLEKRLIQSGKVLEVRHWVPSTMIEVDLHLPAAEVAAWQEVPYLKFKVADLTYRDYTPSGWDAETRTCTIYVDAAHIGPGSRWASSLKKGDEVYYIKVGSTRHSPKSTPAIIGLGDESSMGHLLALQQMVVPKARFSGAVVIANEDHRRQFEEYFWSPLQPLARTDVHGHQSIIEWVKQQHYDVSQTAFYLAGNNTMVQKVRKMLREMGFPPAQISTQGFWS</sequence>
<feature type="domain" description="FAD-binding FR-type" evidence="1">
    <location>
        <begin position="20"/>
        <end position="127"/>
    </location>
</feature>
<dbReference type="Pfam" id="PF04954">
    <property type="entry name" value="SIP"/>
    <property type="match status" value="1"/>
</dbReference>
<dbReference type="InterPro" id="IPR039261">
    <property type="entry name" value="FNR_nucleotide-bd"/>
</dbReference>
<evidence type="ECO:0000259" key="1">
    <source>
        <dbReference type="PROSITE" id="PS51384"/>
    </source>
</evidence>
<dbReference type="EMBL" id="QWDE01000001">
    <property type="protein sequence ID" value="RFZ85880.1"/>
    <property type="molecule type" value="Genomic_DNA"/>
</dbReference>
<dbReference type="InterPro" id="IPR007037">
    <property type="entry name" value="SIP_rossman_dom"/>
</dbReference>
<dbReference type="Gene3D" id="2.40.30.10">
    <property type="entry name" value="Translation factors"/>
    <property type="match status" value="1"/>
</dbReference>
<dbReference type="InterPro" id="IPR017938">
    <property type="entry name" value="Riboflavin_synthase-like_b-brl"/>
</dbReference>
<name>A0A3E2NYF0_9SPHI</name>
<dbReference type="OrthoDB" id="649820at2"/>
<evidence type="ECO:0000313" key="2">
    <source>
        <dbReference type="EMBL" id="RFZ85880.1"/>
    </source>
</evidence>
<comment type="caution">
    <text evidence="2">The sequence shown here is derived from an EMBL/GenBank/DDBJ whole genome shotgun (WGS) entry which is preliminary data.</text>
</comment>
<protein>
    <recommendedName>
        <fullName evidence="1">FAD-binding FR-type domain-containing protein</fullName>
    </recommendedName>
</protein>
<organism evidence="2 3">
    <name type="scientific">Mucilaginibacter terrenus</name>
    <dbReference type="NCBI Taxonomy" id="2482727"/>
    <lineage>
        <taxon>Bacteria</taxon>
        <taxon>Pseudomonadati</taxon>
        <taxon>Bacteroidota</taxon>
        <taxon>Sphingobacteriia</taxon>
        <taxon>Sphingobacteriales</taxon>
        <taxon>Sphingobacteriaceae</taxon>
        <taxon>Mucilaginibacter</taxon>
    </lineage>
</organism>
<dbReference type="Gene3D" id="3.40.50.80">
    <property type="entry name" value="Nucleotide-binding domain of ferredoxin-NADP reductase (FNR) module"/>
    <property type="match status" value="1"/>
</dbReference>
<dbReference type="Proteomes" id="UP000260823">
    <property type="component" value="Unassembled WGS sequence"/>
</dbReference>
<reference evidence="2 3" key="1">
    <citation type="submission" date="2018-08" db="EMBL/GenBank/DDBJ databases">
        <title>Mucilaginibacter terrae sp. nov., isolated from manganese diggings.</title>
        <authorList>
            <person name="Huang Y."/>
            <person name="Zhou Z."/>
        </authorList>
    </citation>
    <scope>NUCLEOTIDE SEQUENCE [LARGE SCALE GENOMIC DNA]</scope>
    <source>
        <strain evidence="2 3">ZH6</strain>
    </source>
</reference>
<dbReference type="GO" id="GO:0016491">
    <property type="term" value="F:oxidoreductase activity"/>
    <property type="evidence" value="ECO:0007669"/>
    <property type="project" value="InterPro"/>
</dbReference>
<dbReference type="PROSITE" id="PS51384">
    <property type="entry name" value="FAD_FR"/>
    <property type="match status" value="1"/>
</dbReference>
<keyword evidence="3" id="KW-1185">Reference proteome</keyword>
<dbReference type="InterPro" id="IPR017927">
    <property type="entry name" value="FAD-bd_FR_type"/>
</dbReference>
<dbReference type="PANTHER" id="PTHR30157:SF0">
    <property type="entry name" value="NADPH-DEPENDENT FERRIC-CHELATE REDUCTASE"/>
    <property type="match status" value="1"/>
</dbReference>
<dbReference type="SUPFAM" id="SSF63380">
    <property type="entry name" value="Riboflavin synthase domain-like"/>
    <property type="match status" value="1"/>
</dbReference>